<dbReference type="InterPro" id="IPR036291">
    <property type="entry name" value="NAD(P)-bd_dom_sf"/>
</dbReference>
<dbReference type="InterPro" id="IPR013328">
    <property type="entry name" value="6PGD_dom2"/>
</dbReference>
<evidence type="ECO:0000256" key="7">
    <source>
        <dbReference type="ARBA" id="ARBA00048615"/>
    </source>
</evidence>
<dbReference type="PANTHER" id="PTHR30524:SF0">
    <property type="entry name" value="ALTRONATE OXIDOREDUCTASE-RELATED"/>
    <property type="match status" value="1"/>
</dbReference>
<dbReference type="Pfam" id="PF01232">
    <property type="entry name" value="Mannitol_dh"/>
    <property type="match status" value="1"/>
</dbReference>
<dbReference type="InterPro" id="IPR019417">
    <property type="entry name" value="DUF2415"/>
</dbReference>
<dbReference type="PANTHER" id="PTHR30524">
    <property type="entry name" value="MANNITOL-1-PHOSPHATE 5-DEHYDROGENASE"/>
    <property type="match status" value="1"/>
</dbReference>
<feature type="domain" description="Mannitol dehydrogenase N-terminal" evidence="9">
    <location>
        <begin position="53"/>
        <end position="244"/>
    </location>
</feature>
<evidence type="ECO:0000256" key="2">
    <source>
        <dbReference type="ARBA" id="ARBA00011245"/>
    </source>
</evidence>
<dbReference type="Pfam" id="PF08125">
    <property type="entry name" value="Mannitol_dh_C"/>
    <property type="match status" value="1"/>
</dbReference>
<evidence type="ECO:0000313" key="12">
    <source>
        <dbReference type="EMBL" id="KJX95676.1"/>
    </source>
</evidence>
<name>A0A0F4GE19_9PEZI</name>
<feature type="region of interest" description="Disordered" evidence="8">
    <location>
        <begin position="1"/>
        <end position="25"/>
    </location>
</feature>
<dbReference type="STRING" id="1047168.A0A0F4GE19"/>
<feature type="domain" description="Mannitol dehydrogenase C-terminal" evidence="10">
    <location>
        <begin position="251"/>
        <end position="400"/>
    </location>
</feature>
<feature type="region of interest" description="Disordered" evidence="8">
    <location>
        <begin position="860"/>
        <end position="966"/>
    </location>
</feature>
<keyword evidence="5" id="KW-0560">Oxidoreductase</keyword>
<comment type="caution">
    <text evidence="12">The sequence shown here is derived from an EMBL/GenBank/DDBJ whole genome shotgun (WGS) entry which is preliminary data.</text>
</comment>
<dbReference type="Gene3D" id="1.10.1040.10">
    <property type="entry name" value="N-(1-d-carboxylethyl)-l-norvaline Dehydrogenase, domain 2"/>
    <property type="match status" value="1"/>
</dbReference>
<evidence type="ECO:0000313" key="13">
    <source>
        <dbReference type="Proteomes" id="UP000033647"/>
    </source>
</evidence>
<evidence type="ECO:0000259" key="9">
    <source>
        <dbReference type="Pfam" id="PF01232"/>
    </source>
</evidence>
<evidence type="ECO:0000256" key="5">
    <source>
        <dbReference type="ARBA" id="ARBA00023002"/>
    </source>
</evidence>
<dbReference type="AlphaFoldDB" id="A0A0F4GE19"/>
<evidence type="ECO:0000259" key="10">
    <source>
        <dbReference type="Pfam" id="PF08125"/>
    </source>
</evidence>
<accession>A0A0F4GE19</accession>
<dbReference type="InterPro" id="IPR015943">
    <property type="entry name" value="WD40/YVTN_repeat-like_dom_sf"/>
</dbReference>
<feature type="compositionally biased region" description="Polar residues" evidence="8">
    <location>
        <begin position="913"/>
        <end position="924"/>
    </location>
</feature>
<dbReference type="InterPro" id="IPR008927">
    <property type="entry name" value="6-PGluconate_DH-like_C_sf"/>
</dbReference>
<feature type="region of interest" description="Disordered" evidence="8">
    <location>
        <begin position="980"/>
        <end position="1069"/>
    </location>
</feature>
<dbReference type="EC" id="1.1.1.17" evidence="3"/>
<sequence>MSAPTLDQLAGSPSEHGPRFPTTNTATISSRVESIKGHLSNQQSTSKMGLKGVHFGGGNIGRGFVAEFLHNSGYEVVFVDVMDSIIECLQKTSSYEVTEIGPDGESKFTIDNYRALNSKHEMEKVIHEIATADIVTCAVGPNILKFVAEPIAKGIDARTEKKPLAVVACENAIGATDTLRGFIEGKLSDDSKKNIASKAEFANSAIDRIVPIQDEGAGLNVKIEKFYEWCVEEKPFNGSPPPIKGVHFVDDLEPYIERKLFTVNTGHATAAYYGHQAGKQYIHEVLEDPKLHDIVQNVLKETAHLICTKHDHISREEQEEYVQNIVKRISNPVLKDNVERVGRAPLRKLSRKERFIGPAAHLAEQGDSVECILGSIEQALRFQNVEGDEESAELAKKLKDMDSKAATKDITGLEESHPLFEKVEAIVKKVQGESNPDPDPNPEPHPSNLFSQLGIAARQSPAAVPCRTRRMAIDPVPYPEAHDLAQTQKAFYEVKIPVSHWQLRHYISAPEEDLLYYASGKDVYCLNTSTKKRKHITTLPFEARCTASGHGWVCIGGEDDGLFAAIKLSGALDVDAALPIGGWRQGSGHRTPTVKVERIGEEIVNSISVHRIQDEEAHLDDIVAVLTNNDNTVRIYSLPQGLETRVKDLPFAINHATISPDGTTLVAVGDYNQAYFFTREILDAPPQIPKPHNRLTSASLDWTLTNVVTLHSNESTCGYFTTAWSPSGHLVALGSEGGYVTILDADILADPECEDDEAVVAVVAGSRADLSGLHPGAIRTMMFSPEPWDLFIWAEDQGRICIGDLRTGLKSRQVINLDPKDESLERLEVEELPSANATPSPVRDDLDELDLLRRYRSQVTDGYPSPVHSATEWMEVRRRQREQRQRHEQNALRRSHTGMSSSRHASDAEGLTTREQQILESLRTSRQREEARANGQSPSTTYTSAEMFNASGDRPTSTTSSTADLPQPISEFLASVQESMPALSRTRAATERPPSSHAAESPSTFAQVHSIPEASWAARRPTSNLSRLADPSRLPRRRQSIFLSPPESSSGSRQPAQSSRTAAEDDDENPWRLIEEHMPARGPLFEGAARARAAPPLPEDDLTPEELQDVEREIIAERRLAAQQARTRERWRTSRLGAVVNAAAVAAASANVSGFPESMIADPRRIPFSERHDTSFRRIPVMRFSAIGGGREIGVRTAGLAISPDGSVLWAACEEGIFEIKIKVKGRMFWPAVEMR</sequence>
<evidence type="ECO:0000256" key="1">
    <source>
        <dbReference type="ARBA" id="ARBA00006541"/>
    </source>
</evidence>
<gene>
    <name evidence="12" type="ORF">TI39_contig4099g00003</name>
</gene>
<dbReference type="Gene3D" id="3.40.50.720">
    <property type="entry name" value="NAD(P)-binding Rossmann-like Domain"/>
    <property type="match status" value="1"/>
</dbReference>
<dbReference type="Gene3D" id="2.130.10.10">
    <property type="entry name" value="YVTN repeat-like/Quinoprotein amine dehydrogenase"/>
    <property type="match status" value="1"/>
</dbReference>
<comment type="subunit">
    <text evidence="2">Monomer.</text>
</comment>
<dbReference type="NCBIfam" id="NF002647">
    <property type="entry name" value="PRK02318.1-3"/>
    <property type="match status" value="1"/>
</dbReference>
<keyword evidence="6" id="KW-0520">NAD</keyword>
<evidence type="ECO:0000256" key="3">
    <source>
        <dbReference type="ARBA" id="ARBA00012939"/>
    </source>
</evidence>
<reference evidence="12 13" key="1">
    <citation type="submission" date="2015-03" db="EMBL/GenBank/DDBJ databases">
        <title>RNA-seq based gene annotation and comparative genomics of four Zymoseptoria species reveal species-specific pathogenicity related genes and transposable element activity.</title>
        <authorList>
            <person name="Grandaubert J."/>
            <person name="Bhattacharyya A."/>
            <person name="Stukenbrock E.H."/>
        </authorList>
    </citation>
    <scope>NUCLEOTIDE SEQUENCE [LARGE SCALE GENOMIC DNA]</scope>
    <source>
        <strain evidence="12 13">Zb18110</strain>
    </source>
</reference>
<dbReference type="NCBIfam" id="NF002652">
    <property type="entry name" value="PRK02318.2-5"/>
    <property type="match status" value="1"/>
</dbReference>
<comment type="similarity">
    <text evidence="1">Belongs to the mannitol dehydrogenase family.</text>
</comment>
<dbReference type="Proteomes" id="UP000033647">
    <property type="component" value="Unassembled WGS sequence"/>
</dbReference>
<dbReference type="SUPFAM" id="SSF51735">
    <property type="entry name" value="NAD(P)-binding Rossmann-fold domains"/>
    <property type="match status" value="1"/>
</dbReference>
<feature type="compositionally biased region" description="Polar residues" evidence="8">
    <location>
        <begin position="954"/>
        <end position="964"/>
    </location>
</feature>
<dbReference type="InterPro" id="IPR023028">
    <property type="entry name" value="Mannitol_1_phos_5_DH"/>
</dbReference>
<feature type="domain" description="DUF2415" evidence="11">
    <location>
        <begin position="776"/>
        <end position="815"/>
    </location>
</feature>
<protein>
    <recommendedName>
        <fullName evidence="4">Mannitol-1-phosphate 5-dehydrogenase</fullName>
        <ecNumber evidence="3">1.1.1.17</ecNumber>
    </recommendedName>
</protein>
<dbReference type="Pfam" id="PF10313">
    <property type="entry name" value="DUF2415"/>
    <property type="match status" value="1"/>
</dbReference>
<feature type="compositionally biased region" description="Basic and acidic residues" evidence="8">
    <location>
        <begin position="874"/>
        <end position="891"/>
    </location>
</feature>
<dbReference type="GO" id="GO:0005829">
    <property type="term" value="C:cytosol"/>
    <property type="evidence" value="ECO:0007669"/>
    <property type="project" value="TreeGrafter"/>
</dbReference>
<dbReference type="InterPro" id="IPR013118">
    <property type="entry name" value="Mannitol_DH_C"/>
</dbReference>
<dbReference type="SUPFAM" id="SSF48179">
    <property type="entry name" value="6-phosphogluconate dehydrogenase C-terminal domain-like"/>
    <property type="match status" value="1"/>
</dbReference>
<feature type="compositionally biased region" description="Polar residues" evidence="8">
    <location>
        <begin position="934"/>
        <end position="946"/>
    </location>
</feature>
<dbReference type="InterPro" id="IPR013131">
    <property type="entry name" value="Mannitol_DH_N"/>
</dbReference>
<dbReference type="SUPFAM" id="SSF50978">
    <property type="entry name" value="WD40 repeat-like"/>
    <property type="match status" value="1"/>
</dbReference>
<evidence type="ECO:0000256" key="4">
    <source>
        <dbReference type="ARBA" id="ARBA00016219"/>
    </source>
</evidence>
<evidence type="ECO:0000256" key="8">
    <source>
        <dbReference type="SAM" id="MobiDB-lite"/>
    </source>
</evidence>
<dbReference type="EMBL" id="LAFY01004059">
    <property type="protein sequence ID" value="KJX95676.1"/>
    <property type="molecule type" value="Genomic_DNA"/>
</dbReference>
<dbReference type="GO" id="GO:0008926">
    <property type="term" value="F:mannitol-1-phosphate 5-dehydrogenase activity"/>
    <property type="evidence" value="ECO:0007669"/>
    <property type="project" value="UniProtKB-EC"/>
</dbReference>
<comment type="catalytic activity">
    <reaction evidence="7">
        <text>D-mannitol 1-phosphate + NAD(+) = beta-D-fructose 6-phosphate + NADH + H(+)</text>
        <dbReference type="Rhea" id="RHEA:19661"/>
        <dbReference type="ChEBI" id="CHEBI:15378"/>
        <dbReference type="ChEBI" id="CHEBI:57540"/>
        <dbReference type="ChEBI" id="CHEBI:57634"/>
        <dbReference type="ChEBI" id="CHEBI:57945"/>
        <dbReference type="ChEBI" id="CHEBI:61381"/>
        <dbReference type="EC" id="1.1.1.17"/>
    </reaction>
</comment>
<feature type="compositionally biased region" description="Low complexity" evidence="8">
    <location>
        <begin position="1048"/>
        <end position="1060"/>
    </location>
</feature>
<evidence type="ECO:0000256" key="6">
    <source>
        <dbReference type="ARBA" id="ARBA00023027"/>
    </source>
</evidence>
<dbReference type="HAMAP" id="MF_00196">
    <property type="entry name" value="Mannitol_dehydrog"/>
    <property type="match status" value="1"/>
</dbReference>
<dbReference type="InterPro" id="IPR036322">
    <property type="entry name" value="WD40_repeat_dom_sf"/>
</dbReference>
<dbReference type="GO" id="GO:0019592">
    <property type="term" value="P:mannitol catabolic process"/>
    <property type="evidence" value="ECO:0007669"/>
    <property type="project" value="TreeGrafter"/>
</dbReference>
<organism evidence="12 13">
    <name type="scientific">Zymoseptoria brevis</name>
    <dbReference type="NCBI Taxonomy" id="1047168"/>
    <lineage>
        <taxon>Eukaryota</taxon>
        <taxon>Fungi</taxon>
        <taxon>Dikarya</taxon>
        <taxon>Ascomycota</taxon>
        <taxon>Pezizomycotina</taxon>
        <taxon>Dothideomycetes</taxon>
        <taxon>Dothideomycetidae</taxon>
        <taxon>Mycosphaerellales</taxon>
        <taxon>Mycosphaerellaceae</taxon>
        <taxon>Zymoseptoria</taxon>
    </lineage>
</organism>
<dbReference type="InterPro" id="IPR000669">
    <property type="entry name" value="Mannitol_DH"/>
</dbReference>
<proteinExistence type="inferred from homology"/>
<dbReference type="PRINTS" id="PR00084">
    <property type="entry name" value="MTLDHDRGNASE"/>
</dbReference>
<keyword evidence="13" id="KW-1185">Reference proteome</keyword>
<dbReference type="OrthoDB" id="418169at2759"/>
<evidence type="ECO:0000259" key="11">
    <source>
        <dbReference type="Pfam" id="PF10313"/>
    </source>
</evidence>